<dbReference type="Gramene" id="ESQ37705">
    <property type="protein sequence ID" value="ESQ37705"/>
    <property type="gene ID" value="EUTSA_v10029327mg"/>
</dbReference>
<evidence type="ECO:0000256" key="1">
    <source>
        <dbReference type="SAM" id="MobiDB-lite"/>
    </source>
</evidence>
<accession>V4KIN8</accession>
<feature type="compositionally biased region" description="Low complexity" evidence="1">
    <location>
        <begin position="123"/>
        <end position="132"/>
    </location>
</feature>
<protein>
    <submittedName>
        <fullName evidence="2">Uncharacterized protein</fullName>
    </submittedName>
</protein>
<feature type="region of interest" description="Disordered" evidence="1">
    <location>
        <begin position="80"/>
        <end position="99"/>
    </location>
</feature>
<organism evidence="2 3">
    <name type="scientific">Eutrema salsugineum</name>
    <name type="common">Saltwater cress</name>
    <name type="synonym">Sisymbrium salsugineum</name>
    <dbReference type="NCBI Taxonomy" id="72664"/>
    <lineage>
        <taxon>Eukaryota</taxon>
        <taxon>Viridiplantae</taxon>
        <taxon>Streptophyta</taxon>
        <taxon>Embryophyta</taxon>
        <taxon>Tracheophyta</taxon>
        <taxon>Spermatophyta</taxon>
        <taxon>Magnoliopsida</taxon>
        <taxon>eudicotyledons</taxon>
        <taxon>Gunneridae</taxon>
        <taxon>Pentapetalae</taxon>
        <taxon>rosids</taxon>
        <taxon>malvids</taxon>
        <taxon>Brassicales</taxon>
        <taxon>Brassicaceae</taxon>
        <taxon>Eutremeae</taxon>
        <taxon>Eutrema</taxon>
    </lineage>
</organism>
<name>V4KIN8_EUTSA</name>
<feature type="region of interest" description="Disordered" evidence="1">
    <location>
        <begin position="1"/>
        <end position="65"/>
    </location>
</feature>
<feature type="compositionally biased region" description="Polar residues" evidence="1">
    <location>
        <begin position="85"/>
        <end position="98"/>
    </location>
</feature>
<keyword evidence="3" id="KW-1185">Reference proteome</keyword>
<dbReference type="EMBL" id="KI517537">
    <property type="protein sequence ID" value="ESQ37705.1"/>
    <property type="molecule type" value="Genomic_DNA"/>
</dbReference>
<reference evidence="2 3" key="1">
    <citation type="journal article" date="2013" name="Front. Plant Sci.">
        <title>The Reference Genome of the Halophytic Plant Eutrema salsugineum.</title>
        <authorList>
            <person name="Yang R."/>
            <person name="Jarvis D.E."/>
            <person name="Chen H."/>
            <person name="Beilstein M.A."/>
            <person name="Grimwood J."/>
            <person name="Jenkins J."/>
            <person name="Shu S."/>
            <person name="Prochnik S."/>
            <person name="Xin M."/>
            <person name="Ma C."/>
            <person name="Schmutz J."/>
            <person name="Wing R.A."/>
            <person name="Mitchell-Olds T."/>
            <person name="Schumaker K.S."/>
            <person name="Wang X."/>
        </authorList>
    </citation>
    <scope>NUCLEOTIDE SEQUENCE [LARGE SCALE GENOMIC DNA]</scope>
</reference>
<dbReference type="eggNOG" id="KOG0048">
    <property type="taxonomic scope" value="Eukaryota"/>
</dbReference>
<proteinExistence type="predicted"/>
<dbReference type="STRING" id="72664.V4KIN8"/>
<evidence type="ECO:0000313" key="2">
    <source>
        <dbReference type="EMBL" id="ESQ37705.1"/>
    </source>
</evidence>
<dbReference type="KEGG" id="eus:EUTSA_v10029327mg"/>
<gene>
    <name evidence="2" type="ORF">EUTSA_v10029327mg</name>
</gene>
<dbReference type="AlphaFoldDB" id="V4KIN8"/>
<sequence length="192" mass="21573">MVPESYKPFQIIKEAAKSPQRDLTSSTSFPRGEEETISSSVESADWSRRSRKAEISHWTTPSKSHHHMNLWAIPQLATPSPVKISENTPDITPQSSKESVYAQEVKEIRERFRMAASTFKNTPSIISRRSSPASGLKRSRQEDDSPFQTDAPSHLSSEEEEHSVSNSPSSNSIIVKSSGSKPLERRLEFDFL</sequence>
<feature type="region of interest" description="Disordered" evidence="1">
    <location>
        <begin position="116"/>
        <end position="180"/>
    </location>
</feature>
<dbReference type="Proteomes" id="UP000030689">
    <property type="component" value="Unassembled WGS sequence"/>
</dbReference>
<evidence type="ECO:0000313" key="3">
    <source>
        <dbReference type="Proteomes" id="UP000030689"/>
    </source>
</evidence>
<feature type="compositionally biased region" description="Low complexity" evidence="1">
    <location>
        <begin position="164"/>
        <end position="180"/>
    </location>
</feature>
<feature type="compositionally biased region" description="Basic and acidic residues" evidence="1">
    <location>
        <begin position="45"/>
        <end position="55"/>
    </location>
</feature>